<dbReference type="Gene3D" id="3.40.50.10320">
    <property type="entry name" value="LmbE-like"/>
    <property type="match status" value="1"/>
</dbReference>
<organism evidence="3">
    <name type="scientific">freshwater metagenome</name>
    <dbReference type="NCBI Taxonomy" id="449393"/>
    <lineage>
        <taxon>unclassified sequences</taxon>
        <taxon>metagenomes</taxon>
        <taxon>ecological metagenomes</taxon>
    </lineage>
</organism>
<dbReference type="SUPFAM" id="SSF102588">
    <property type="entry name" value="LmbE-like"/>
    <property type="match status" value="1"/>
</dbReference>
<name>A0A6J7U9K9_9ZZZZ</name>
<dbReference type="EMBL" id="CAFBQP010000040">
    <property type="protein sequence ID" value="CAB5062789.1"/>
    <property type="molecule type" value="Genomic_DNA"/>
</dbReference>
<dbReference type="GO" id="GO:0016811">
    <property type="term" value="F:hydrolase activity, acting on carbon-nitrogen (but not peptide) bonds, in linear amides"/>
    <property type="evidence" value="ECO:0007669"/>
    <property type="project" value="TreeGrafter"/>
</dbReference>
<dbReference type="InterPro" id="IPR003737">
    <property type="entry name" value="GlcNAc_PI_deacetylase-related"/>
</dbReference>
<accession>A0A6J7U9K9</accession>
<dbReference type="EMBL" id="CAEZYY010000024">
    <property type="protein sequence ID" value="CAB4761279.1"/>
    <property type="molecule type" value="Genomic_DNA"/>
</dbReference>
<reference evidence="3" key="1">
    <citation type="submission" date="2020-05" db="EMBL/GenBank/DDBJ databases">
        <authorList>
            <person name="Chiriac C."/>
            <person name="Salcher M."/>
            <person name="Ghai R."/>
            <person name="Kavagutti S V."/>
        </authorList>
    </citation>
    <scope>NUCLEOTIDE SEQUENCE</scope>
</reference>
<evidence type="ECO:0000313" key="1">
    <source>
        <dbReference type="EMBL" id="CAB4761279.1"/>
    </source>
</evidence>
<dbReference type="PANTHER" id="PTHR12993">
    <property type="entry name" value="N-ACETYLGLUCOSAMINYL-PHOSPHATIDYLINOSITOL DE-N-ACETYLASE-RELATED"/>
    <property type="match status" value="1"/>
</dbReference>
<proteinExistence type="predicted"/>
<protein>
    <submittedName>
        <fullName evidence="3">Unannotated protein</fullName>
    </submittedName>
</protein>
<dbReference type="AlphaFoldDB" id="A0A6J7U9K9"/>
<dbReference type="PANTHER" id="PTHR12993:SF26">
    <property type="entry name" value="1D-MYO-INOSITOL 2-ACETAMIDO-2-DEOXY-ALPHA-D-GLUCOPYRANOSIDE DEACETYLASE"/>
    <property type="match status" value="1"/>
</dbReference>
<dbReference type="InterPro" id="IPR024078">
    <property type="entry name" value="LmbE-like_dom_sf"/>
</dbReference>
<gene>
    <name evidence="1" type="ORF">UFOPK2806_01676</name>
    <name evidence="2" type="ORF">UFOPK3417_00721</name>
    <name evidence="3" type="ORF">UFOPK4306_01191</name>
</gene>
<evidence type="ECO:0000313" key="3">
    <source>
        <dbReference type="EMBL" id="CAB5062789.1"/>
    </source>
</evidence>
<evidence type="ECO:0000313" key="2">
    <source>
        <dbReference type="EMBL" id="CAB4870564.1"/>
    </source>
</evidence>
<sequence length="267" mass="28972">MSTLVCFHAHPDDEAISTGGTIARAAAEGHRVVLVVATGGEWGETPADLADGETLADRRRRETDDSARALGIRRVAWLGYEDSGMTGWDQNANAGSFHLAPLDEAAERLAAVLREEDADVLTIYDWHGVYGHPDHVKVYRVGVRAAEIAGTAKVLEATMNRELIVELQRAAAQMADNGATVDQDFDPEAPADDGNPFGSLAHEITLAVDVKEYLAQKRAALGCHRSQISEASFFAQMPEEVFALAFGTEWFIERGVSTDAPQHGWIF</sequence>
<dbReference type="EMBL" id="CAFBLR010000052">
    <property type="protein sequence ID" value="CAB4870564.1"/>
    <property type="molecule type" value="Genomic_DNA"/>
</dbReference>
<dbReference type="Pfam" id="PF02585">
    <property type="entry name" value="PIG-L"/>
    <property type="match status" value="1"/>
</dbReference>